<organism evidence="2">
    <name type="scientific">marine metagenome</name>
    <dbReference type="NCBI Taxonomy" id="408172"/>
    <lineage>
        <taxon>unclassified sequences</taxon>
        <taxon>metagenomes</taxon>
        <taxon>ecological metagenomes</taxon>
    </lineage>
</organism>
<evidence type="ECO:0000259" key="1">
    <source>
        <dbReference type="Pfam" id="PF07883"/>
    </source>
</evidence>
<dbReference type="InterPro" id="IPR011051">
    <property type="entry name" value="RmlC_Cupin_sf"/>
</dbReference>
<dbReference type="SUPFAM" id="SSF51182">
    <property type="entry name" value="RmlC-like cupins"/>
    <property type="match status" value="1"/>
</dbReference>
<reference evidence="2" key="1">
    <citation type="submission" date="2018-05" db="EMBL/GenBank/DDBJ databases">
        <authorList>
            <person name="Lanie J.A."/>
            <person name="Ng W.-L."/>
            <person name="Kazmierczak K.M."/>
            <person name="Andrzejewski T.M."/>
            <person name="Davidsen T.M."/>
            <person name="Wayne K.J."/>
            <person name="Tettelin H."/>
            <person name="Glass J.I."/>
            <person name="Rusch D."/>
            <person name="Podicherti R."/>
            <person name="Tsui H.-C.T."/>
            <person name="Winkler M.E."/>
        </authorList>
    </citation>
    <scope>NUCLEOTIDE SEQUENCE</scope>
</reference>
<evidence type="ECO:0000313" key="2">
    <source>
        <dbReference type="EMBL" id="SVC27014.1"/>
    </source>
</evidence>
<dbReference type="EMBL" id="UINC01082335">
    <property type="protein sequence ID" value="SVC27014.1"/>
    <property type="molecule type" value="Genomic_DNA"/>
</dbReference>
<accession>A0A382KQ90</accession>
<dbReference type="Gene3D" id="2.60.120.10">
    <property type="entry name" value="Jelly Rolls"/>
    <property type="match status" value="1"/>
</dbReference>
<protein>
    <recommendedName>
        <fullName evidence="1">Cupin type-2 domain-containing protein</fullName>
    </recommendedName>
</protein>
<dbReference type="InterPro" id="IPR013096">
    <property type="entry name" value="Cupin_2"/>
</dbReference>
<sequence>MSSSYVLQQEPFVVPTTDGKLIEEHVGQVISNESRLSIAHMVAPSGWSEPFQNPEFDEYTMLVRGRKQIEIDGEIVTLKVGESLLVRKGARVRYSNPFEEEAEYWSVCIPAFSLDLVNREENAER</sequence>
<dbReference type="AlphaFoldDB" id="A0A382KQ90"/>
<feature type="domain" description="Cupin type-2" evidence="1">
    <location>
        <begin position="42"/>
        <end position="107"/>
    </location>
</feature>
<gene>
    <name evidence="2" type="ORF">METZ01_LOCUS279868</name>
</gene>
<dbReference type="InterPro" id="IPR014710">
    <property type="entry name" value="RmlC-like_jellyroll"/>
</dbReference>
<dbReference type="Pfam" id="PF07883">
    <property type="entry name" value="Cupin_2"/>
    <property type="match status" value="1"/>
</dbReference>
<name>A0A382KQ90_9ZZZZ</name>
<proteinExistence type="predicted"/>